<reference evidence="1" key="2">
    <citation type="submission" date="2025-08" db="UniProtKB">
        <authorList>
            <consortium name="EnsemblFungi"/>
        </authorList>
    </citation>
    <scope>IDENTIFICATION</scope>
    <source>
        <strain evidence="1">4287 / CBS 123668 / FGSC 9935 / NRRL 34936</strain>
    </source>
</reference>
<proteinExistence type="predicted"/>
<dbReference type="EnsemblFungi" id="FOXG_11460T0">
    <property type="protein sequence ID" value="FOXG_11460P0"/>
    <property type="gene ID" value="FOXG_11460"/>
</dbReference>
<dbReference type="AlphaFoldDB" id="A0A0D2Y5A5"/>
<name>A0A0D2Y5A5_FUSOF</name>
<protein>
    <submittedName>
        <fullName evidence="1">Uncharacterized protein</fullName>
    </submittedName>
</protein>
<accession>A0A0D2Y5A5</accession>
<evidence type="ECO:0000313" key="2">
    <source>
        <dbReference type="Proteomes" id="UP000002489"/>
    </source>
</evidence>
<organism evidence="1 2">
    <name type="scientific">Fusarium oxysporum (strain Fo5176)</name>
    <name type="common">Fusarium vascular wilt</name>
    <dbReference type="NCBI Taxonomy" id="660025"/>
    <lineage>
        <taxon>Eukaryota</taxon>
        <taxon>Fungi</taxon>
        <taxon>Dikarya</taxon>
        <taxon>Ascomycota</taxon>
        <taxon>Pezizomycotina</taxon>
        <taxon>Sordariomycetes</taxon>
        <taxon>Hypocreomycetidae</taxon>
        <taxon>Hypocreales</taxon>
        <taxon>Nectriaceae</taxon>
        <taxon>Fusarium</taxon>
        <taxon>Fusarium oxysporum species complex</taxon>
    </lineage>
</organism>
<sequence length="126" mass="13497">IAGVSSLYAGKVPPSPPNASHLGNTTSFWAIRPELNAHETIVSSSKDISPRIGRSTAVLNASSQATKNIEIIGLQCYRIPWPIIETNVCCAARSSELKENTPAGRVSYRLGLSSCGLPSPYDTEKR</sequence>
<evidence type="ECO:0000313" key="1">
    <source>
        <dbReference type="EnsemblFungi" id="FOXG_11460P0"/>
    </source>
</evidence>
<reference evidence="2" key="1">
    <citation type="journal article" date="2012" name="Mol. Plant Microbe Interact.">
        <title>A highly conserved effector in Fusarium oxysporum is required for full virulence on Arabidopsis.</title>
        <authorList>
            <person name="Thatcher L.F."/>
            <person name="Gardiner D.M."/>
            <person name="Kazan K."/>
            <person name="Manners J."/>
        </authorList>
    </citation>
    <scope>NUCLEOTIDE SEQUENCE [LARGE SCALE GENOMIC DNA]</scope>
    <source>
        <strain evidence="2">Fo5176</strain>
    </source>
</reference>
<dbReference type="Proteomes" id="UP000002489">
    <property type="component" value="Unassembled WGS sequence"/>
</dbReference>